<feature type="region of interest" description="Disordered" evidence="3">
    <location>
        <begin position="227"/>
        <end position="246"/>
    </location>
</feature>
<name>A0A7W4JRI5_9PROT</name>
<dbReference type="RefSeq" id="WP_183118776.1">
    <property type="nucleotide sequence ID" value="NZ_JABEQF010000004.1"/>
</dbReference>
<organism evidence="5 6">
    <name type="scientific">Gluconacetobacter azotocaptans</name>
    <dbReference type="NCBI Taxonomy" id="142834"/>
    <lineage>
        <taxon>Bacteria</taxon>
        <taxon>Pseudomonadati</taxon>
        <taxon>Pseudomonadota</taxon>
        <taxon>Alphaproteobacteria</taxon>
        <taxon>Acetobacterales</taxon>
        <taxon>Acetobacteraceae</taxon>
        <taxon>Gluconacetobacter</taxon>
    </lineage>
</organism>
<evidence type="ECO:0000313" key="6">
    <source>
        <dbReference type="Proteomes" id="UP000555756"/>
    </source>
</evidence>
<sequence length="266" mass="29905">MAQRSFWKGYLKLSLVTCPVAMTPATTESGKVRFHTINRKTGHRLRSQYVDAQTGAPVEDDAQIMGYPRGEDGYVMLDDDELDAVALDSTHTIDIETFVPADSIGWVWYDAPHFLVPDDEIGEEAYRVIQAALVATDTVGISRLVMYRRERAVLLEARGKGIVLWTLHFGGEVRDAADYFAEGGAETRHDPEMKLLKELIDRQKAPWTPKMVTDPVQERLLDIIESRKKTRQRARKPRAASPAPGRVVNIMDALKASLEAESGRRR</sequence>
<dbReference type="AlphaFoldDB" id="A0A7W4JRI5"/>
<comment type="similarity">
    <text evidence="2">Belongs to the prokaryotic Ku family.</text>
</comment>
<reference evidence="5 6" key="1">
    <citation type="submission" date="2020-04" db="EMBL/GenBank/DDBJ databases">
        <title>Description of novel Gluconacetobacter.</title>
        <authorList>
            <person name="Sombolestani A."/>
        </authorList>
    </citation>
    <scope>NUCLEOTIDE SEQUENCE [LARGE SCALE GENOMIC DNA]</scope>
    <source>
        <strain evidence="5 6">LMG 21311</strain>
    </source>
</reference>
<keyword evidence="2" id="KW-0233">DNA recombination</keyword>
<dbReference type="SMART" id="SM00559">
    <property type="entry name" value="Ku78"/>
    <property type="match status" value="1"/>
</dbReference>
<dbReference type="InterPro" id="IPR016194">
    <property type="entry name" value="SPOC-like_C_dom_sf"/>
</dbReference>
<dbReference type="Proteomes" id="UP000555756">
    <property type="component" value="Unassembled WGS sequence"/>
</dbReference>
<gene>
    <name evidence="2" type="primary">ku</name>
    <name evidence="5" type="ORF">HLH34_06405</name>
</gene>
<comment type="function">
    <text evidence="2">With LigD forms a non-homologous end joining (NHEJ) DNA repair enzyme, which repairs dsDNA breaks with reduced fidelity. Binds linear dsDNA with 5'- and 3'- overhangs but not closed circular dsDNA nor ssDNA. Recruits and stimulates the ligase activity of LigD.</text>
</comment>
<accession>A0A7W4JRI5</accession>
<keyword evidence="1 2" id="KW-0238">DNA-binding</keyword>
<keyword evidence="2" id="KW-0234">DNA repair</keyword>
<dbReference type="GO" id="GO:0006310">
    <property type="term" value="P:DNA recombination"/>
    <property type="evidence" value="ECO:0007669"/>
    <property type="project" value="UniProtKB-KW"/>
</dbReference>
<keyword evidence="2" id="KW-0227">DNA damage</keyword>
<protein>
    <recommendedName>
        <fullName evidence="2">Non-homologous end joining protein Ku</fullName>
    </recommendedName>
</protein>
<proteinExistence type="inferred from homology"/>
<dbReference type="GO" id="GO:0003690">
    <property type="term" value="F:double-stranded DNA binding"/>
    <property type="evidence" value="ECO:0007669"/>
    <property type="project" value="UniProtKB-UniRule"/>
</dbReference>
<evidence type="ECO:0000256" key="3">
    <source>
        <dbReference type="SAM" id="MobiDB-lite"/>
    </source>
</evidence>
<evidence type="ECO:0000313" key="5">
    <source>
        <dbReference type="EMBL" id="MBB2189595.1"/>
    </source>
</evidence>
<feature type="compositionally biased region" description="Basic residues" evidence="3">
    <location>
        <begin position="228"/>
        <end position="238"/>
    </location>
</feature>
<dbReference type="PANTHER" id="PTHR41251:SF1">
    <property type="entry name" value="NON-HOMOLOGOUS END JOINING PROTEIN KU"/>
    <property type="match status" value="1"/>
</dbReference>
<dbReference type="PIRSF" id="PIRSF006493">
    <property type="entry name" value="Prok_Ku"/>
    <property type="match status" value="1"/>
</dbReference>
<dbReference type="PANTHER" id="PTHR41251">
    <property type="entry name" value="NON-HOMOLOGOUS END JOINING PROTEIN KU"/>
    <property type="match status" value="1"/>
</dbReference>
<dbReference type="HAMAP" id="MF_01875">
    <property type="entry name" value="Prokaryotic_Ku"/>
    <property type="match status" value="1"/>
</dbReference>
<comment type="caution">
    <text evidence="5">The sequence shown here is derived from an EMBL/GenBank/DDBJ whole genome shotgun (WGS) entry which is preliminary data.</text>
</comment>
<dbReference type="Gene3D" id="2.40.290.10">
    <property type="match status" value="1"/>
</dbReference>
<evidence type="ECO:0000256" key="2">
    <source>
        <dbReference type="HAMAP-Rule" id="MF_01875"/>
    </source>
</evidence>
<feature type="domain" description="Ku" evidence="4">
    <location>
        <begin position="55"/>
        <end position="185"/>
    </location>
</feature>
<evidence type="ECO:0000256" key="1">
    <source>
        <dbReference type="ARBA" id="ARBA00023125"/>
    </source>
</evidence>
<comment type="subunit">
    <text evidence="2">Homodimer. Interacts with LigD.</text>
</comment>
<dbReference type="InterPro" id="IPR009187">
    <property type="entry name" value="Prok_Ku"/>
</dbReference>
<dbReference type="SUPFAM" id="SSF100939">
    <property type="entry name" value="SPOC domain-like"/>
    <property type="match status" value="1"/>
</dbReference>
<evidence type="ECO:0000259" key="4">
    <source>
        <dbReference type="SMART" id="SM00559"/>
    </source>
</evidence>
<dbReference type="InterPro" id="IPR006164">
    <property type="entry name" value="DNA_bd_Ku70/Ku80"/>
</dbReference>
<keyword evidence="6" id="KW-1185">Reference proteome</keyword>
<dbReference type="EMBL" id="JABEQF010000004">
    <property type="protein sequence ID" value="MBB2189595.1"/>
    <property type="molecule type" value="Genomic_DNA"/>
</dbReference>
<dbReference type="NCBIfam" id="TIGR02772">
    <property type="entry name" value="Ku_bact"/>
    <property type="match status" value="1"/>
</dbReference>
<dbReference type="Pfam" id="PF02735">
    <property type="entry name" value="Ku"/>
    <property type="match status" value="1"/>
</dbReference>
<dbReference type="GO" id="GO:0006303">
    <property type="term" value="P:double-strand break repair via nonhomologous end joining"/>
    <property type="evidence" value="ECO:0007669"/>
    <property type="project" value="UniProtKB-UniRule"/>
</dbReference>